<accession>A0ABW0EZQ4</accession>
<sequence>MTDQPKTALDQFLAAAKRIEAIHSDVKSARGIPDRVGYDIDKVAIRVETGSYWNQNIPPLAAEAAKRIKDQVAAEFRADAEHERDAKLHALAVEMETIRAALPSLAAQASIELGHQARMLAYEANGGAL</sequence>
<keyword evidence="2" id="KW-1185">Reference proteome</keyword>
<dbReference type="EMBL" id="JBHSLI010000002">
    <property type="protein sequence ID" value="MFC5292733.1"/>
    <property type="molecule type" value="Genomic_DNA"/>
</dbReference>
<reference evidence="2" key="1">
    <citation type="journal article" date="2019" name="Int. J. Syst. Evol. Microbiol.">
        <title>The Global Catalogue of Microorganisms (GCM) 10K type strain sequencing project: providing services to taxonomists for standard genome sequencing and annotation.</title>
        <authorList>
            <consortium name="The Broad Institute Genomics Platform"/>
            <consortium name="The Broad Institute Genome Sequencing Center for Infectious Disease"/>
            <person name="Wu L."/>
            <person name="Ma J."/>
        </authorList>
    </citation>
    <scope>NUCLEOTIDE SEQUENCE [LARGE SCALE GENOMIC DNA]</scope>
    <source>
        <strain evidence="2">CGMCC 1.15643</strain>
    </source>
</reference>
<proteinExistence type="predicted"/>
<organism evidence="1 2">
    <name type="scientific">Bosea minatitlanensis</name>
    <dbReference type="NCBI Taxonomy" id="128782"/>
    <lineage>
        <taxon>Bacteria</taxon>
        <taxon>Pseudomonadati</taxon>
        <taxon>Pseudomonadota</taxon>
        <taxon>Alphaproteobacteria</taxon>
        <taxon>Hyphomicrobiales</taxon>
        <taxon>Boseaceae</taxon>
        <taxon>Bosea</taxon>
    </lineage>
</organism>
<evidence type="ECO:0000313" key="1">
    <source>
        <dbReference type="EMBL" id="MFC5292733.1"/>
    </source>
</evidence>
<comment type="caution">
    <text evidence="1">The sequence shown here is derived from an EMBL/GenBank/DDBJ whole genome shotgun (WGS) entry which is preliminary data.</text>
</comment>
<gene>
    <name evidence="1" type="ORF">ACFPK2_06995</name>
</gene>
<name>A0ABW0EZQ4_9HYPH</name>
<evidence type="ECO:0000313" key="2">
    <source>
        <dbReference type="Proteomes" id="UP001595976"/>
    </source>
</evidence>
<protein>
    <submittedName>
        <fullName evidence="1">Uncharacterized protein</fullName>
    </submittedName>
</protein>
<dbReference type="Proteomes" id="UP001595976">
    <property type="component" value="Unassembled WGS sequence"/>
</dbReference>
<dbReference type="RefSeq" id="WP_260348003.1">
    <property type="nucleotide sequence ID" value="NZ_JAOAOS010000002.1"/>
</dbReference>